<name>A0ABT4BZ62_9FIRM</name>
<keyword evidence="2" id="KW-1185">Reference proteome</keyword>
<organism evidence="1 2">
    <name type="scientific">Caproiciproducens galactitolivorans</name>
    <dbReference type="NCBI Taxonomy" id="642589"/>
    <lineage>
        <taxon>Bacteria</taxon>
        <taxon>Bacillati</taxon>
        <taxon>Bacillota</taxon>
        <taxon>Clostridia</taxon>
        <taxon>Eubacteriales</taxon>
        <taxon>Acutalibacteraceae</taxon>
        <taxon>Caproiciproducens</taxon>
    </lineage>
</organism>
<accession>A0ABT4BZ62</accession>
<evidence type="ECO:0000313" key="2">
    <source>
        <dbReference type="Proteomes" id="UP001082703"/>
    </source>
</evidence>
<dbReference type="RefSeq" id="WP_268059248.1">
    <property type="nucleotide sequence ID" value="NZ_JAPOHA010000018.1"/>
</dbReference>
<proteinExistence type="predicted"/>
<evidence type="ECO:0000313" key="1">
    <source>
        <dbReference type="EMBL" id="MCY1715211.1"/>
    </source>
</evidence>
<comment type="caution">
    <text evidence="1">The sequence shown here is derived from an EMBL/GenBank/DDBJ whole genome shotgun (WGS) entry which is preliminary data.</text>
</comment>
<protein>
    <submittedName>
        <fullName evidence="1">Uncharacterized protein</fullName>
    </submittedName>
</protein>
<dbReference type="EMBL" id="JAPOHA010000018">
    <property type="protein sequence ID" value="MCY1715211.1"/>
    <property type="molecule type" value="Genomic_DNA"/>
</dbReference>
<sequence>MPDSISIGFRRSVRCSDGKTRTGRVIYIHPNNIFAVLEFTGVTGKWRESIFLTGPENPKNYQDRDHPAFHRHVFTPEEDEKILKSKSDSKLAKEIGVKINVIWSHRALLKRRAQA</sequence>
<gene>
    <name evidence="1" type="ORF">OUY18_13230</name>
</gene>
<dbReference type="Proteomes" id="UP001082703">
    <property type="component" value="Unassembled WGS sequence"/>
</dbReference>
<reference evidence="1 2" key="1">
    <citation type="submission" date="2022-11" db="EMBL/GenBank/DDBJ databases">
        <authorList>
            <person name="Caiyu Z."/>
        </authorList>
    </citation>
    <scope>NUCLEOTIDE SEQUENCE [LARGE SCALE GENOMIC DNA]</scope>
    <source>
        <strain evidence="1 2">YR-4</strain>
    </source>
</reference>